<keyword evidence="1" id="KW-0175">Coiled coil</keyword>
<feature type="region of interest" description="Disordered" evidence="2">
    <location>
        <begin position="123"/>
        <end position="145"/>
    </location>
</feature>
<gene>
    <name evidence="3" type="ORF">CEUSTIGMA_g7966.t1</name>
</gene>
<feature type="coiled-coil region" evidence="1">
    <location>
        <begin position="451"/>
        <end position="478"/>
    </location>
</feature>
<evidence type="ECO:0000313" key="3">
    <source>
        <dbReference type="EMBL" id="GAX80528.1"/>
    </source>
</evidence>
<dbReference type="Proteomes" id="UP000232323">
    <property type="component" value="Unassembled WGS sequence"/>
</dbReference>
<comment type="caution">
    <text evidence="3">The sequence shown here is derived from an EMBL/GenBank/DDBJ whole genome shotgun (WGS) entry which is preliminary data.</text>
</comment>
<proteinExistence type="predicted"/>
<feature type="compositionally biased region" description="Basic and acidic residues" evidence="2">
    <location>
        <begin position="123"/>
        <end position="137"/>
    </location>
</feature>
<protein>
    <submittedName>
        <fullName evidence="3">Uncharacterized protein</fullName>
    </submittedName>
</protein>
<sequence length="1105" mass="122578">MQHDIVLIAPSGREQPAVLKISSTGVILATEDQDLNRFPFEVLKKWLPSNTRSKNPGPEDCLDLQISTDRGARDLRMRCVRGPEAVQAILKDLSDTVKLLVSAEDKLDEAQTEALMQAGSLLQERDSLSESKKEEAPQHLTGMSQQESMDVTAFGASDQPLTATSLHQVPHITLVPASKTILAQLQVNPSLSSTQPTSINYSNLASVSDTSAQVENVSVPPYGAIPVHIVGLPAAPAVVQVPQYHFTPSASLSGVHPVTEMSFQLLADPGMKINTMTQNNFETNTVAAASALMGPASYPPAVQQQSVQHTYLPQTAPDNAVREQAVAERAIQEQAVAEAQDAARHALEHSQALEGELVELQEQNRFLEDLVKRLSTEVTRMTAKSVDGNDREEKGTAAMGGDLKVPSSASDEGDPLPGWLRDRRLLNPLLTAYDEHVTALEQQLGDRTEGLDHLQKQVEAVVSENERLRAELEQQRMEAAASFRAASTGGGDVGAVQQRLALMLEENELLRRENDLMLTQQAGLQEELQRLHSTLEERAIEVLAAAQEGAAAARQLQAAEESERKAWAAVQDLESRLARQVTSVRGAENHALSLEEELKELHQSLSDERSGATVARNALDELRQAHAVLRAEADGMQIRGRAALEGQASLQAELVAVRDRYEAAASESQSTSRENEQLRSAMHILESRLAEFQRKDIEVYGRIKEAMEEAEEARLSRDSALLGQRELQKEVEVLRERLASVRQAARDSVYAELQQQLHASAEKLRLAQEDETKAQQEASELRSANERLQREMRSVASELDSLKEELGGSLESKSRLSYMSITAMEKFQALERERDEACQKLESMERRLDRSRRDWQLEKQALELELRDMRQKTVESDVQLTNRRNEVMGLTRQLDAASRELQAALLSRSKVDEDARMQMSAMRSERDQEIRALAAKLESTVLSCNRSVAEAERVMEAKEAMLARWKEEAQAIAGKLERALKEHKQQFSVQQSELSDMRLQCQAMQQENNVLVNEINELRAAVAQLEKIIDEGDSRGAQLGMQLMAAQGREEELQQEIKAMQSMLERARMATSNKTNSPIRQDPLMEKYKAFKKTASVVAIAGVGP</sequence>
<evidence type="ECO:0000256" key="1">
    <source>
        <dbReference type="SAM" id="Coils"/>
    </source>
</evidence>
<feature type="region of interest" description="Disordered" evidence="2">
    <location>
        <begin position="382"/>
        <end position="416"/>
    </location>
</feature>
<dbReference type="GO" id="GO:0005814">
    <property type="term" value="C:centriole"/>
    <property type="evidence" value="ECO:0007669"/>
    <property type="project" value="TreeGrafter"/>
</dbReference>
<feature type="coiled-coil region" evidence="1">
    <location>
        <begin position="322"/>
        <end position="377"/>
    </location>
</feature>
<name>A0A250XBR1_9CHLO</name>
<organism evidence="3 4">
    <name type="scientific">Chlamydomonas eustigma</name>
    <dbReference type="NCBI Taxonomy" id="1157962"/>
    <lineage>
        <taxon>Eukaryota</taxon>
        <taxon>Viridiplantae</taxon>
        <taxon>Chlorophyta</taxon>
        <taxon>core chlorophytes</taxon>
        <taxon>Chlorophyceae</taxon>
        <taxon>CS clade</taxon>
        <taxon>Chlamydomonadales</taxon>
        <taxon>Chlamydomonadaceae</taxon>
        <taxon>Chlamydomonas</taxon>
    </lineage>
</organism>
<feature type="coiled-coil region" evidence="1">
    <location>
        <begin position="948"/>
        <end position="1070"/>
    </location>
</feature>
<dbReference type="AlphaFoldDB" id="A0A250XBR1"/>
<feature type="coiled-coil region" evidence="1">
    <location>
        <begin position="724"/>
        <end position="900"/>
    </location>
</feature>
<dbReference type="InterPro" id="IPR038911">
    <property type="entry name" value="SCLT1"/>
</dbReference>
<feature type="coiled-coil region" evidence="1">
    <location>
        <begin position="584"/>
        <end position="639"/>
    </location>
</feature>
<dbReference type="PANTHER" id="PTHR35970">
    <property type="entry name" value="SODIUM CHANNEL AND CLATHRIN LINKER 1"/>
    <property type="match status" value="1"/>
</dbReference>
<evidence type="ECO:0000256" key="2">
    <source>
        <dbReference type="SAM" id="MobiDB-lite"/>
    </source>
</evidence>
<dbReference type="OrthoDB" id="551053at2759"/>
<keyword evidence="4" id="KW-1185">Reference proteome</keyword>
<dbReference type="GO" id="GO:0060271">
    <property type="term" value="P:cilium assembly"/>
    <property type="evidence" value="ECO:0007669"/>
    <property type="project" value="TreeGrafter"/>
</dbReference>
<dbReference type="EMBL" id="BEGY01000053">
    <property type="protein sequence ID" value="GAX80528.1"/>
    <property type="molecule type" value="Genomic_DNA"/>
</dbReference>
<dbReference type="STRING" id="1157962.A0A250XBR1"/>
<accession>A0A250XBR1</accession>
<dbReference type="PANTHER" id="PTHR35970:SF1">
    <property type="entry name" value="SODIUM CHANNEL AND CLATHRIN LINKER 1"/>
    <property type="match status" value="1"/>
</dbReference>
<dbReference type="Gene3D" id="1.10.287.1490">
    <property type="match status" value="1"/>
</dbReference>
<reference evidence="3 4" key="1">
    <citation type="submission" date="2017-08" db="EMBL/GenBank/DDBJ databases">
        <title>Acidophilic green algal genome provides insights into adaptation to an acidic environment.</title>
        <authorList>
            <person name="Hirooka S."/>
            <person name="Hirose Y."/>
            <person name="Kanesaki Y."/>
            <person name="Higuchi S."/>
            <person name="Fujiwara T."/>
            <person name="Onuma R."/>
            <person name="Era A."/>
            <person name="Ohbayashi R."/>
            <person name="Uzuka A."/>
            <person name="Nozaki H."/>
            <person name="Yoshikawa H."/>
            <person name="Miyagishima S.Y."/>
        </authorList>
    </citation>
    <scope>NUCLEOTIDE SEQUENCE [LARGE SCALE GENOMIC DNA]</scope>
    <source>
        <strain evidence="3 4">NIES-2499</strain>
    </source>
</reference>
<evidence type="ECO:0000313" key="4">
    <source>
        <dbReference type="Proteomes" id="UP000232323"/>
    </source>
</evidence>